<keyword evidence="2" id="KW-0812">Transmembrane</keyword>
<dbReference type="EMBL" id="MN740137">
    <property type="protein sequence ID" value="QHT89193.1"/>
    <property type="molecule type" value="Genomic_DNA"/>
</dbReference>
<keyword evidence="2" id="KW-1133">Transmembrane helix</keyword>
<organism evidence="4">
    <name type="scientific">viral metagenome</name>
    <dbReference type="NCBI Taxonomy" id="1070528"/>
    <lineage>
        <taxon>unclassified sequences</taxon>
        <taxon>metagenomes</taxon>
        <taxon>organismal metagenomes</taxon>
    </lineage>
</organism>
<reference evidence="4" key="1">
    <citation type="journal article" date="2020" name="Nature">
        <title>Giant virus diversity and host interactions through global metagenomics.</title>
        <authorList>
            <person name="Schulz F."/>
            <person name="Roux S."/>
            <person name="Paez-Espino D."/>
            <person name="Jungbluth S."/>
            <person name="Walsh D.A."/>
            <person name="Denef V.J."/>
            <person name="McMahon K.D."/>
            <person name="Konstantinidis K.T."/>
            <person name="Eloe-Fadrosh E.A."/>
            <person name="Kyrpides N.C."/>
            <person name="Woyke T."/>
        </authorList>
    </citation>
    <scope>NUCLEOTIDE SEQUENCE</scope>
    <source>
        <strain evidence="4">GVMAG-M-3300023184-53</strain>
    </source>
</reference>
<dbReference type="CDD" id="cd05121">
    <property type="entry name" value="ABC1_ADCK3-like"/>
    <property type="match status" value="1"/>
</dbReference>
<feature type="domain" description="ABC1 atypical kinase-like" evidence="3">
    <location>
        <begin position="78"/>
        <end position="319"/>
    </location>
</feature>
<feature type="transmembrane region" description="Helical" evidence="2">
    <location>
        <begin position="467"/>
        <end position="499"/>
    </location>
</feature>
<keyword evidence="2" id="KW-0472">Membrane</keyword>
<evidence type="ECO:0000313" key="4">
    <source>
        <dbReference type="EMBL" id="QHT89193.1"/>
    </source>
</evidence>
<name>A0A6C0IB01_9ZZZZ</name>
<comment type="similarity">
    <text evidence="1">Belongs to the protein kinase superfamily. ADCK protein kinase family.</text>
</comment>
<proteinExistence type="inferred from homology"/>
<accession>A0A6C0IB01</accession>
<dbReference type="Pfam" id="PF03109">
    <property type="entry name" value="ABC1"/>
    <property type="match status" value="1"/>
</dbReference>
<evidence type="ECO:0000256" key="1">
    <source>
        <dbReference type="ARBA" id="ARBA00009670"/>
    </source>
</evidence>
<dbReference type="InterPro" id="IPR004147">
    <property type="entry name" value="ABC1_dom"/>
</dbReference>
<dbReference type="SUPFAM" id="SSF56112">
    <property type="entry name" value="Protein kinase-like (PK-like)"/>
    <property type="match status" value="1"/>
</dbReference>
<dbReference type="PANTHER" id="PTHR10566:SF113">
    <property type="entry name" value="PROTEIN ACTIVITY OF BC1 COMPLEX KINASE 7, CHLOROPLASTIC"/>
    <property type="match status" value="1"/>
</dbReference>
<dbReference type="InterPro" id="IPR011009">
    <property type="entry name" value="Kinase-like_dom_sf"/>
</dbReference>
<dbReference type="InterPro" id="IPR050154">
    <property type="entry name" value="UbiB_kinase"/>
</dbReference>
<evidence type="ECO:0000259" key="3">
    <source>
        <dbReference type="Pfam" id="PF03109"/>
    </source>
</evidence>
<dbReference type="AlphaFoldDB" id="A0A6C0IB01"/>
<dbReference type="PANTHER" id="PTHR10566">
    <property type="entry name" value="CHAPERONE-ACTIVITY OF BC1 COMPLEX CABC1 -RELATED"/>
    <property type="match status" value="1"/>
</dbReference>
<evidence type="ECO:0000256" key="2">
    <source>
        <dbReference type="SAM" id="Phobius"/>
    </source>
</evidence>
<sequence length="505" mass="58098">MNNRKLKIWDFSSRFLLRKKIIDSFYKGYNYAHEQKKLGVWTRNYLTELGPTFIKLGQTFSTRTDLFPTEFIEELEYLQDSVTEIPPTDLENTLIGELKEPVDSIFSYFDYQPYKSASLGQVHKGILKSGKKVAVKIQRPGVKKLVTYDIAVLLEILSFFDIIGYSTGPSAKQIFLEAKNKLFDELNYLIEANNAIRFRNNFKNTNWVVVPRVYTSKSTEKLLIMEWVHSFKINDLTLQQNGISSLKISKMLIDFFVIQTMKHGFFHADPHPGNIGVNLDGNLVVYDFGLVIELPKDIQTKTKDIIMCIIQRDTTQLVDIFLSLGIIIEGSSTKYEIALFFDSLINYLEKAQNIPNSELKNEVLLKLSQEKPFNIPSSFIFLGKSLGIIEGICNQLDPNFNFVEYLSPYFEETVMDSIDIQKMASSTLEIPSKINYISTSISNLEQQKTEFDIKLKKYQNNVQMNNYLVISLLTVSNFTGAEIGSELVTMTIIILYLIFQRKNRR</sequence>
<protein>
    <recommendedName>
        <fullName evidence="3">ABC1 atypical kinase-like domain-containing protein</fullName>
    </recommendedName>
</protein>
<dbReference type="Gene3D" id="1.10.510.10">
    <property type="entry name" value="Transferase(Phosphotransferase) domain 1"/>
    <property type="match status" value="1"/>
</dbReference>